<comment type="caution">
    <text evidence="1">The sequence shown here is derived from an EMBL/GenBank/DDBJ whole genome shotgun (WGS) entry which is preliminary data.</text>
</comment>
<evidence type="ECO:0000313" key="2">
    <source>
        <dbReference type="Proteomes" id="UP001499978"/>
    </source>
</evidence>
<gene>
    <name evidence="1" type="ORF">GCM10010201_17730</name>
</gene>
<dbReference type="RefSeq" id="WP_344171123.1">
    <property type="nucleotide sequence ID" value="NZ_BAAARY010000006.1"/>
</dbReference>
<dbReference type="Proteomes" id="UP001499978">
    <property type="component" value="Unassembled WGS sequence"/>
</dbReference>
<accession>A0ABP6AQ52</accession>
<reference evidence="2" key="1">
    <citation type="journal article" date="2019" name="Int. J. Syst. Evol. Microbiol.">
        <title>The Global Catalogue of Microorganisms (GCM) 10K type strain sequencing project: providing services to taxonomists for standard genome sequencing and annotation.</title>
        <authorList>
            <consortium name="The Broad Institute Genomics Platform"/>
            <consortium name="The Broad Institute Genome Sequencing Center for Infectious Disease"/>
            <person name="Wu L."/>
            <person name="Ma J."/>
        </authorList>
    </citation>
    <scope>NUCLEOTIDE SEQUENCE [LARGE SCALE GENOMIC DNA]</scope>
    <source>
        <strain evidence="2">JCM 3367</strain>
    </source>
</reference>
<protein>
    <submittedName>
        <fullName evidence="1">Uncharacterized protein</fullName>
    </submittedName>
</protein>
<evidence type="ECO:0000313" key="1">
    <source>
        <dbReference type="EMBL" id="GAA2520594.1"/>
    </source>
</evidence>
<keyword evidence="2" id="KW-1185">Reference proteome</keyword>
<proteinExistence type="predicted"/>
<sequence>MTRRGRLLLSAVAAAWAVVLLGLGYLSARNSPPTAREQRSVAQAAPIVDRAATLVVTAAWADAVFAVAPARLVAGCRLTTFVDGARLSRVVTLYTAAERGPDLLRQVAGSLPPSFGARVRGRGGVAERISADAGEFVAVSGQTLEPGVLRFTIHTGCRPASPDLRLDADTGPPPAAGVLGSAAALLGRPAERGHVSGDGATASTQRWDVPRAPIVDALAVLPGAREVVRRDGLVALRLADESVIIDRRDGRTSVAVSSLRRQ</sequence>
<name>A0ABP6AQ52_9ACTN</name>
<dbReference type="EMBL" id="BAAARY010000006">
    <property type="protein sequence ID" value="GAA2520594.1"/>
    <property type="molecule type" value="Genomic_DNA"/>
</dbReference>
<organism evidence="1 2">
    <name type="scientific">Pilimelia columellifera subsp. columellifera</name>
    <dbReference type="NCBI Taxonomy" id="706583"/>
    <lineage>
        <taxon>Bacteria</taxon>
        <taxon>Bacillati</taxon>
        <taxon>Actinomycetota</taxon>
        <taxon>Actinomycetes</taxon>
        <taxon>Micromonosporales</taxon>
        <taxon>Micromonosporaceae</taxon>
        <taxon>Pilimelia</taxon>
    </lineage>
</organism>